<dbReference type="Gene3D" id="3.30.990.10">
    <property type="entry name" value="Formiminotransferase, N-terminal subdomain"/>
    <property type="match status" value="1"/>
</dbReference>
<keyword evidence="15" id="KW-0456">Lyase</keyword>
<dbReference type="PANTHER" id="PTHR12234:SF0">
    <property type="entry name" value="FORMIMIDOYLTRANSFERASE-CYCLODEAMINASE"/>
    <property type="match status" value="1"/>
</dbReference>
<gene>
    <name evidence="22" type="primary">ftcD</name>
    <name evidence="22" type="ORF">IPN91_03075</name>
</gene>
<dbReference type="GO" id="GO:0030412">
    <property type="term" value="F:formimidoyltetrahydrofolate cyclodeaminase activity"/>
    <property type="evidence" value="ECO:0007669"/>
    <property type="project" value="UniProtKB-EC"/>
</dbReference>
<comment type="caution">
    <text evidence="22">The sequence shown here is derived from an EMBL/GenBank/DDBJ whole genome shotgun (WGS) entry which is preliminary data.</text>
</comment>
<dbReference type="InterPro" id="IPR012886">
    <property type="entry name" value="Formiminotransferase_N"/>
</dbReference>
<dbReference type="EMBL" id="JADKCH010000001">
    <property type="protein sequence ID" value="MBK8571627.1"/>
    <property type="molecule type" value="Genomic_DNA"/>
</dbReference>
<dbReference type="NCBIfam" id="TIGR02024">
    <property type="entry name" value="FtcD"/>
    <property type="match status" value="1"/>
</dbReference>
<dbReference type="SUPFAM" id="SSF101262">
    <property type="entry name" value="Methenyltetrahydrofolate cyclohydrolase-like"/>
    <property type="match status" value="1"/>
</dbReference>
<comment type="subcellular location">
    <subcellularLocation>
        <location evidence="1">Cytoplasm</location>
        <location evidence="1">Cytoskeleton</location>
        <location evidence="1">Microtubule organizing center</location>
        <location evidence="1">Centrosome</location>
        <location evidence="1">Centriole</location>
    </subcellularLocation>
    <subcellularLocation>
        <location evidence="2">Golgi apparatus</location>
    </subcellularLocation>
</comment>
<dbReference type="InterPro" id="IPR037070">
    <property type="entry name" value="Formiminotransferase_C_sf"/>
</dbReference>
<proteinExistence type="inferred from homology"/>
<dbReference type="SMART" id="SM01222">
    <property type="entry name" value="FTCD_N"/>
    <property type="match status" value="1"/>
</dbReference>
<evidence type="ECO:0000256" key="7">
    <source>
        <dbReference type="ARBA" id="ARBA00012998"/>
    </source>
</evidence>
<keyword evidence="12" id="KW-0290">Folate-binding</keyword>
<evidence type="ECO:0000256" key="17">
    <source>
        <dbReference type="ARBA" id="ARBA00025506"/>
    </source>
</evidence>
<evidence type="ECO:0000259" key="20">
    <source>
        <dbReference type="SMART" id="SM01221"/>
    </source>
</evidence>
<evidence type="ECO:0000313" key="23">
    <source>
        <dbReference type="Proteomes" id="UP000709959"/>
    </source>
</evidence>
<evidence type="ECO:0000256" key="6">
    <source>
        <dbReference type="ARBA" id="ARBA00012252"/>
    </source>
</evidence>
<evidence type="ECO:0000256" key="5">
    <source>
        <dbReference type="ARBA" id="ARBA00010825"/>
    </source>
</evidence>
<dbReference type="GO" id="GO:0030409">
    <property type="term" value="F:glutamate formimidoyltransferase activity"/>
    <property type="evidence" value="ECO:0007669"/>
    <property type="project" value="UniProtKB-EC"/>
</dbReference>
<evidence type="ECO:0000256" key="14">
    <source>
        <dbReference type="ARBA" id="ARBA00023212"/>
    </source>
</evidence>
<evidence type="ECO:0000256" key="12">
    <source>
        <dbReference type="ARBA" id="ARBA00022954"/>
    </source>
</evidence>
<keyword evidence="13" id="KW-0333">Golgi apparatus</keyword>
<dbReference type="InterPro" id="IPR004227">
    <property type="entry name" value="Formiminotransferase_cat"/>
</dbReference>
<evidence type="ECO:0000256" key="4">
    <source>
        <dbReference type="ARBA" id="ARBA00008297"/>
    </source>
</evidence>
<feature type="domain" description="Formiminotransferase C-terminal subdomain" evidence="20">
    <location>
        <begin position="262"/>
        <end position="395"/>
    </location>
</feature>
<dbReference type="Pfam" id="PF02971">
    <property type="entry name" value="FTCD"/>
    <property type="match status" value="2"/>
</dbReference>
<dbReference type="GO" id="GO:0005542">
    <property type="term" value="F:folic acid binding"/>
    <property type="evidence" value="ECO:0007669"/>
    <property type="project" value="UniProtKB-KW"/>
</dbReference>
<dbReference type="PANTHER" id="PTHR12234">
    <property type="entry name" value="FORMIMINOTRANSFERASE-CYCLODEAMINASE"/>
    <property type="match status" value="1"/>
</dbReference>
<keyword evidence="9" id="KW-0963">Cytoplasm</keyword>
<dbReference type="InterPro" id="IPR036178">
    <property type="entry name" value="Formintransfe-cycloase-like_sf"/>
</dbReference>
<dbReference type="InterPro" id="IPR051623">
    <property type="entry name" value="FTCD"/>
</dbReference>
<evidence type="ECO:0000256" key="2">
    <source>
        <dbReference type="ARBA" id="ARBA00004555"/>
    </source>
</evidence>
<feature type="domain" description="Formiminotransferase N-terminal subdomain" evidence="21">
    <location>
        <begin position="4"/>
        <end position="180"/>
    </location>
</feature>
<evidence type="ECO:0000256" key="11">
    <source>
        <dbReference type="ARBA" id="ARBA00022808"/>
    </source>
</evidence>
<evidence type="ECO:0000256" key="15">
    <source>
        <dbReference type="ARBA" id="ARBA00023239"/>
    </source>
</evidence>
<evidence type="ECO:0000256" key="18">
    <source>
        <dbReference type="ARBA" id="ARBA00025915"/>
    </source>
</evidence>
<evidence type="ECO:0000256" key="13">
    <source>
        <dbReference type="ARBA" id="ARBA00023034"/>
    </source>
</evidence>
<evidence type="ECO:0000256" key="10">
    <source>
        <dbReference type="ARBA" id="ARBA00022679"/>
    </source>
</evidence>
<keyword evidence="11" id="KW-0369">Histidine metabolism</keyword>
<evidence type="ECO:0000256" key="19">
    <source>
        <dbReference type="ARBA" id="ARBA00030029"/>
    </source>
</evidence>
<dbReference type="SUPFAM" id="SSF55116">
    <property type="entry name" value="Formiminotransferase domain of formiminotransferase-cyclodeaminase"/>
    <property type="match status" value="2"/>
</dbReference>
<comment type="similarity">
    <text evidence="4">In the N-terminal section; belongs to the formiminotransferase family.</text>
</comment>
<comment type="subunit">
    <text evidence="18">Homooctamer, including four polyglutamate binding sites. The subunits are arranged as a tetramer of dimers, and form a planar ring-shaped structure.</text>
</comment>
<dbReference type="InterPro" id="IPR037064">
    <property type="entry name" value="Formiminotransferase_N_sf"/>
</dbReference>
<keyword evidence="14" id="KW-0206">Cytoskeleton</keyword>
<name>A0A936K6R2_9BACT</name>
<evidence type="ECO:0000313" key="22">
    <source>
        <dbReference type="EMBL" id="MBK8571627.1"/>
    </source>
</evidence>
<keyword evidence="16" id="KW-0511">Multifunctional enzyme</keyword>
<evidence type="ECO:0000256" key="16">
    <source>
        <dbReference type="ARBA" id="ARBA00023268"/>
    </source>
</evidence>
<dbReference type="Gene3D" id="1.20.120.680">
    <property type="entry name" value="Formiminotetrahydrofolate cyclodeaminase monomer, up-and-down helical bundle"/>
    <property type="match status" value="1"/>
</dbReference>
<comment type="pathway">
    <text evidence="3">Amino-acid degradation; L-histidine degradation into L-glutamate; L-glutamate from N-formimidoyl-L-glutamate (transferase route): step 1/1.</text>
</comment>
<keyword evidence="10 22" id="KW-0808">Transferase</keyword>
<dbReference type="InterPro" id="IPR007044">
    <property type="entry name" value="Cyclodeamin/CycHdrlase"/>
</dbReference>
<evidence type="ECO:0000256" key="1">
    <source>
        <dbReference type="ARBA" id="ARBA00004114"/>
    </source>
</evidence>
<evidence type="ECO:0000259" key="21">
    <source>
        <dbReference type="SMART" id="SM01222"/>
    </source>
</evidence>
<reference evidence="22 23" key="1">
    <citation type="submission" date="2020-10" db="EMBL/GenBank/DDBJ databases">
        <title>Connecting structure to function with the recovery of over 1000 high-quality activated sludge metagenome-assembled genomes encoding full-length rRNA genes using long-read sequencing.</title>
        <authorList>
            <person name="Singleton C.M."/>
            <person name="Petriglieri F."/>
            <person name="Kristensen J.M."/>
            <person name="Kirkegaard R.H."/>
            <person name="Michaelsen T.Y."/>
            <person name="Andersen M.H."/>
            <person name="Karst S.M."/>
            <person name="Dueholm M.S."/>
            <person name="Nielsen P.H."/>
            <person name="Albertsen M."/>
        </authorList>
    </citation>
    <scope>NUCLEOTIDE SEQUENCE [LARGE SCALE GENOMIC DNA]</scope>
    <source>
        <strain evidence="22">OdNE_18-Q3-R46-58_MAXAC.008</strain>
    </source>
</reference>
<evidence type="ECO:0000256" key="8">
    <source>
        <dbReference type="ARBA" id="ARBA00017787"/>
    </source>
</evidence>
<dbReference type="AlphaFoldDB" id="A0A936K6R2"/>
<dbReference type="GO" id="GO:0005814">
    <property type="term" value="C:centriole"/>
    <property type="evidence" value="ECO:0007669"/>
    <property type="project" value="UniProtKB-SubCell"/>
</dbReference>
<dbReference type="InterPro" id="IPR013802">
    <property type="entry name" value="Formiminotransferase_C"/>
</dbReference>
<organism evidence="22 23">
    <name type="scientific">Candidatus Geothrix odensensis</name>
    <dbReference type="NCBI Taxonomy" id="2954440"/>
    <lineage>
        <taxon>Bacteria</taxon>
        <taxon>Pseudomonadati</taxon>
        <taxon>Acidobacteriota</taxon>
        <taxon>Holophagae</taxon>
        <taxon>Holophagales</taxon>
        <taxon>Holophagaceae</taxon>
        <taxon>Geothrix</taxon>
    </lineage>
</organism>
<dbReference type="SMART" id="SM01221">
    <property type="entry name" value="FTCD"/>
    <property type="match status" value="1"/>
</dbReference>
<dbReference type="GO" id="GO:0006547">
    <property type="term" value="P:L-histidine metabolic process"/>
    <property type="evidence" value="ECO:0007669"/>
    <property type="project" value="UniProtKB-KW"/>
</dbReference>
<evidence type="ECO:0000256" key="9">
    <source>
        <dbReference type="ARBA" id="ARBA00022490"/>
    </source>
</evidence>
<sequence>MSRKLVECVPNISEGRDAAKIKQVTDAIAAVAGVKVLDVDPGADTNRTVITFVGEPEAVLEGAFVCIREAARAIDMRQHHGAHPRMGATDVVPFVPVEGVTMEDCAELARRLGARVAAELAIPVYLYEAAASRPERRNLAEVRRGEYEGLAKKLEDPQWQPDFPAAYNAQAGATIIGAREFLVAYNVTLNSGSKDHATDIAFELREKGRVARRGRIKPYYQTGELIFYTEGSFPCGNCDFTGTTFQETVDHCAAVHGYDLPALFRLNDADPLNPVGQKVRRRGLFGHCKAIGWYVDTYRRAQISINLTDYKQTAPHTVLEAARRLAAERGLVVTGSEIVGLVPFQCLLASGRHYLKAMGRSTGVPTGDILQTAVFSMGLGDVAPFEVEKKVLGLPTYDPTALVSMPVHAFTDEVSRDTPAPGGGSIAALAGSLGAALASMVANLAQGGADAEKDARLIALAEQAQVLKDRLMVAVDADTNAFNAFMDARRLPDATPDQKAARQAAMQAGLKVAIDVPLETAKASFAALELAGEASRLGKVASITDAAVGAQMAYAGVRGGIWNVVINLKDITDEAYVAGMQRECSSLLTQAGERLGEITAYIDQKLLDRLAKARKS</sequence>
<dbReference type="Gene3D" id="3.30.70.670">
    <property type="entry name" value="Formiminotransferase, C-terminal subdomain"/>
    <property type="match status" value="1"/>
</dbReference>
<dbReference type="Pfam" id="PF04961">
    <property type="entry name" value="FTCD_C"/>
    <property type="match status" value="1"/>
</dbReference>
<comment type="function">
    <text evidence="17">Folate-dependent enzyme, that displays both transferase and deaminase activity. Serves to channel one-carbon units from formiminoglutamate to the folate pool.</text>
</comment>
<dbReference type="EC" id="2.1.2.5" evidence="6"/>
<protein>
    <recommendedName>
        <fullName evidence="8">Formimidoyltransferase-cyclodeaminase</fullName>
        <ecNumber evidence="6">2.1.2.5</ecNumber>
        <ecNumber evidence="7">4.3.1.4</ecNumber>
    </recommendedName>
    <alternativeName>
        <fullName evidence="19">Formiminotransferase-cyclodeaminase</fullName>
    </alternativeName>
</protein>
<dbReference type="Pfam" id="PF07837">
    <property type="entry name" value="FTCD_N"/>
    <property type="match status" value="1"/>
</dbReference>
<evidence type="ECO:0000256" key="3">
    <source>
        <dbReference type="ARBA" id="ARBA00005082"/>
    </source>
</evidence>
<comment type="similarity">
    <text evidence="5">In the C-terminal section; belongs to the cyclodeaminase/cyclohydrolase family.</text>
</comment>
<dbReference type="EC" id="4.3.1.4" evidence="7"/>
<accession>A0A936K6R2</accession>
<dbReference type="Proteomes" id="UP000709959">
    <property type="component" value="Unassembled WGS sequence"/>
</dbReference>
<dbReference type="InterPro" id="IPR022384">
    <property type="entry name" value="FormiminoTrfase_cat_dom_sf"/>
</dbReference>